<evidence type="ECO:0000256" key="3">
    <source>
        <dbReference type="ARBA" id="ARBA00022964"/>
    </source>
</evidence>
<dbReference type="GO" id="GO:0051213">
    <property type="term" value="F:dioxygenase activity"/>
    <property type="evidence" value="ECO:0007669"/>
    <property type="project" value="UniProtKB-KW"/>
</dbReference>
<dbReference type="EMBL" id="JBBHJY010000010">
    <property type="protein sequence ID" value="MEJ6011703.1"/>
    <property type="molecule type" value="Genomic_DNA"/>
</dbReference>
<gene>
    <name evidence="7" type="ORF">WG900_17460</name>
</gene>
<proteinExistence type="inferred from homology"/>
<comment type="similarity">
    <text evidence="1">Belongs to the TfdA dioxygenase family.</text>
</comment>
<dbReference type="Proteomes" id="UP001379235">
    <property type="component" value="Unassembled WGS sequence"/>
</dbReference>
<evidence type="ECO:0000313" key="8">
    <source>
        <dbReference type="Proteomes" id="UP001379235"/>
    </source>
</evidence>
<dbReference type="Gene3D" id="3.60.130.10">
    <property type="entry name" value="Clavaminate synthase-like"/>
    <property type="match status" value="1"/>
</dbReference>
<dbReference type="PANTHER" id="PTHR43779">
    <property type="entry name" value="DIOXYGENASE RV0097-RELATED"/>
    <property type="match status" value="1"/>
</dbReference>
<dbReference type="InterPro" id="IPR051178">
    <property type="entry name" value="TfdA_dioxygenase"/>
</dbReference>
<dbReference type="InterPro" id="IPR003819">
    <property type="entry name" value="TauD/TfdA-like"/>
</dbReference>
<evidence type="ECO:0000256" key="5">
    <source>
        <dbReference type="ARBA" id="ARBA00023004"/>
    </source>
</evidence>
<evidence type="ECO:0000256" key="2">
    <source>
        <dbReference type="ARBA" id="ARBA00022723"/>
    </source>
</evidence>
<dbReference type="Pfam" id="PF02668">
    <property type="entry name" value="TauD"/>
    <property type="match status" value="1"/>
</dbReference>
<name>A0ABU8SCK5_9SPHN</name>
<dbReference type="PANTHER" id="PTHR43779:SF3">
    <property type="entry name" value="(3R)-3-[(CARBOXYMETHYL)AMINO]FATTY ACID OXYGENASE_DECARBOXYLASE"/>
    <property type="match status" value="1"/>
</dbReference>
<evidence type="ECO:0000256" key="4">
    <source>
        <dbReference type="ARBA" id="ARBA00023002"/>
    </source>
</evidence>
<dbReference type="InterPro" id="IPR042098">
    <property type="entry name" value="TauD-like_sf"/>
</dbReference>
<sequence>MAIRFEDIKPKIGSRILWDDRADLFTEEAAAAIRAKVEERTVVVFPKVDLTDEEQLRITDLMGGRIRITGRNNVQEIENDDVYQVTLDAKINPQPEYVLGTFFWHMDGITIDTPPPFATLLSCRRKAPQGGQTEFASTYAAYEGLPEAEKAALEGLKAVHSVKASLRHIEDAIPEKVRDAVIGIGLIKEHPIVWTHDSGRKSMIIGTTADHVANMPIPQGRALLIRLQEWAAQPDYSYRHEWEEGDFAVWDNTGAMHRVIPYDERSGRMMHRTTIAGTETIN</sequence>
<protein>
    <submittedName>
        <fullName evidence="7">TauD/TfdA family dioxygenase</fullName>
        <ecNumber evidence="7">1.14.11.-</ecNumber>
    </submittedName>
</protein>
<comment type="caution">
    <text evidence="7">The sequence shown here is derived from an EMBL/GenBank/DDBJ whole genome shotgun (WGS) entry which is preliminary data.</text>
</comment>
<reference evidence="7 8" key="1">
    <citation type="submission" date="2024-03" db="EMBL/GenBank/DDBJ databases">
        <authorList>
            <person name="Jo J.-H."/>
        </authorList>
    </citation>
    <scope>NUCLEOTIDE SEQUENCE [LARGE SCALE GENOMIC DNA]</scope>
    <source>
        <strain evidence="7 8">AS3R-12</strain>
    </source>
</reference>
<organism evidence="7 8">
    <name type="scientific">Novosphingobium aquae</name>
    <dbReference type="NCBI Taxonomy" id="3133435"/>
    <lineage>
        <taxon>Bacteria</taxon>
        <taxon>Pseudomonadati</taxon>
        <taxon>Pseudomonadota</taxon>
        <taxon>Alphaproteobacteria</taxon>
        <taxon>Sphingomonadales</taxon>
        <taxon>Sphingomonadaceae</taxon>
        <taxon>Novosphingobium</taxon>
    </lineage>
</organism>
<keyword evidence="2" id="KW-0479">Metal-binding</keyword>
<dbReference type="SUPFAM" id="SSF51197">
    <property type="entry name" value="Clavaminate synthase-like"/>
    <property type="match status" value="1"/>
</dbReference>
<keyword evidence="5" id="KW-0408">Iron</keyword>
<keyword evidence="3 7" id="KW-0223">Dioxygenase</keyword>
<evidence type="ECO:0000256" key="1">
    <source>
        <dbReference type="ARBA" id="ARBA00005896"/>
    </source>
</evidence>
<keyword evidence="4 7" id="KW-0560">Oxidoreductase</keyword>
<dbReference type="RefSeq" id="WP_339969196.1">
    <property type="nucleotide sequence ID" value="NZ_JBBHJY010000010.1"/>
</dbReference>
<accession>A0ABU8SCK5</accession>
<feature type="domain" description="TauD/TfdA-like" evidence="6">
    <location>
        <begin position="6"/>
        <end position="274"/>
    </location>
</feature>
<evidence type="ECO:0000313" key="7">
    <source>
        <dbReference type="EMBL" id="MEJ6011703.1"/>
    </source>
</evidence>
<evidence type="ECO:0000259" key="6">
    <source>
        <dbReference type="Pfam" id="PF02668"/>
    </source>
</evidence>
<keyword evidence="8" id="KW-1185">Reference proteome</keyword>
<dbReference type="EC" id="1.14.11.-" evidence="7"/>